<keyword evidence="3" id="KW-1185">Reference proteome</keyword>
<evidence type="ECO:0000313" key="2">
    <source>
        <dbReference type="EMBL" id="GAA3567160.1"/>
    </source>
</evidence>
<accession>A0ABP6XMS6</accession>
<protein>
    <submittedName>
        <fullName evidence="2">Uncharacterized protein</fullName>
    </submittedName>
</protein>
<gene>
    <name evidence="2" type="ORF">GCM10022235_39930</name>
</gene>
<dbReference type="Proteomes" id="UP001501222">
    <property type="component" value="Unassembled WGS sequence"/>
</dbReference>
<feature type="region of interest" description="Disordered" evidence="1">
    <location>
        <begin position="84"/>
        <end position="109"/>
    </location>
</feature>
<evidence type="ECO:0000256" key="1">
    <source>
        <dbReference type="SAM" id="MobiDB-lite"/>
    </source>
</evidence>
<evidence type="ECO:0000313" key="3">
    <source>
        <dbReference type="Proteomes" id="UP001501222"/>
    </source>
</evidence>
<reference evidence="3" key="1">
    <citation type="journal article" date="2019" name="Int. J. Syst. Evol. Microbiol.">
        <title>The Global Catalogue of Microorganisms (GCM) 10K type strain sequencing project: providing services to taxonomists for standard genome sequencing and annotation.</title>
        <authorList>
            <consortium name="The Broad Institute Genomics Platform"/>
            <consortium name="The Broad Institute Genome Sequencing Center for Infectious Disease"/>
            <person name="Wu L."/>
            <person name="Ma J."/>
        </authorList>
    </citation>
    <scope>NUCLEOTIDE SEQUENCE [LARGE SCALE GENOMIC DNA]</scope>
    <source>
        <strain evidence="3">JCM 16928</strain>
    </source>
</reference>
<dbReference type="RefSeq" id="WP_344842609.1">
    <property type="nucleotide sequence ID" value="NZ_BAABAA010000005.1"/>
</dbReference>
<proteinExistence type="predicted"/>
<name>A0ABP6XMS6_9ACTN</name>
<sequence>MAGVQDQCLDVAVQSDRAVDLGFDVVVQGISVVGLGQGVGGQAEVGGAEARRCPGGLVPVVEGAVDPPSRSGWKLRVMRRVSSSGGPEERAVMWPKARSGAEGGGTGEW</sequence>
<dbReference type="EMBL" id="BAABAA010000005">
    <property type="protein sequence ID" value="GAA3567160.1"/>
    <property type="molecule type" value="Genomic_DNA"/>
</dbReference>
<organism evidence="2 3">
    <name type="scientific">Kribbella ginsengisoli</name>
    <dbReference type="NCBI Taxonomy" id="363865"/>
    <lineage>
        <taxon>Bacteria</taxon>
        <taxon>Bacillati</taxon>
        <taxon>Actinomycetota</taxon>
        <taxon>Actinomycetes</taxon>
        <taxon>Propionibacteriales</taxon>
        <taxon>Kribbellaceae</taxon>
        <taxon>Kribbella</taxon>
    </lineage>
</organism>
<comment type="caution">
    <text evidence="2">The sequence shown here is derived from an EMBL/GenBank/DDBJ whole genome shotgun (WGS) entry which is preliminary data.</text>
</comment>